<protein>
    <submittedName>
        <fullName evidence="1">Uncharacterized protein</fullName>
    </submittedName>
</protein>
<name>A0AAU6SZR2_UNCXX</name>
<dbReference type="EMBL" id="CP095340">
    <property type="protein sequence ID" value="XAG25493.1"/>
    <property type="molecule type" value="Genomic_DNA"/>
</dbReference>
<sequence length="193" mass="21412">MPLLDCNIVSDQYDYIIPKVCCLDGGEVVELENFEASISLYKSCADLISCYSSSDLWRKSTTDFSYKLAIFYKCKEISDSQADSFGKNVCLDSFEVGSRFIDSLNSHQCSGSGRFAMTLLDSIARLLLEEPKNEVKIFATTAGGSTPRTRGGDVAYRLHITKSGEGLRLMFWQKTCGTIELANVANKSEIVIY</sequence>
<proteinExistence type="predicted"/>
<dbReference type="AlphaFoldDB" id="A0AAU6SZR2"/>
<reference evidence="1" key="1">
    <citation type="submission" date="2022-03" db="EMBL/GenBank/DDBJ databases">
        <title>Sea Food Isolates.</title>
        <authorList>
            <person name="Li c."/>
        </authorList>
    </citation>
    <scope>NUCLEOTIDE SEQUENCE</scope>
    <source>
        <strain evidence="1">19CA03SA04</strain>
    </source>
</reference>
<gene>
    <name evidence="1" type="ORF">MRM62_04860</name>
</gene>
<accession>A0AAU6SZR2</accession>
<evidence type="ECO:0000313" key="1">
    <source>
        <dbReference type="EMBL" id="XAG25493.1"/>
    </source>
</evidence>
<organism evidence="1">
    <name type="scientific">bacterium 19CA03SA04</name>
    <dbReference type="NCBI Taxonomy" id="2920698"/>
    <lineage>
        <taxon>Bacteria</taxon>
    </lineage>
</organism>